<gene>
    <name evidence="3" type="ORF">BU23DRAFT_550452</name>
</gene>
<keyword evidence="2" id="KW-0812">Transmembrane</keyword>
<feature type="region of interest" description="Disordered" evidence="1">
    <location>
        <begin position="133"/>
        <end position="180"/>
    </location>
</feature>
<evidence type="ECO:0000256" key="2">
    <source>
        <dbReference type="SAM" id="Phobius"/>
    </source>
</evidence>
<keyword evidence="2" id="KW-1133">Transmembrane helix</keyword>
<dbReference type="EMBL" id="ML976662">
    <property type="protein sequence ID" value="KAF1977776.1"/>
    <property type="molecule type" value="Genomic_DNA"/>
</dbReference>
<organism evidence="3 4">
    <name type="scientific">Bimuria novae-zelandiae CBS 107.79</name>
    <dbReference type="NCBI Taxonomy" id="1447943"/>
    <lineage>
        <taxon>Eukaryota</taxon>
        <taxon>Fungi</taxon>
        <taxon>Dikarya</taxon>
        <taxon>Ascomycota</taxon>
        <taxon>Pezizomycotina</taxon>
        <taxon>Dothideomycetes</taxon>
        <taxon>Pleosporomycetidae</taxon>
        <taxon>Pleosporales</taxon>
        <taxon>Massarineae</taxon>
        <taxon>Didymosphaeriaceae</taxon>
        <taxon>Bimuria</taxon>
    </lineage>
</organism>
<dbReference type="AlphaFoldDB" id="A0A6A5VSB9"/>
<keyword evidence="2" id="KW-0472">Membrane</keyword>
<sequence>MNYTNIVLPDSAFDLHATYPYDENVTNYFPIRRAANELRYTLGRTLLQEAYMMVDYERAYFTVAQAAFPDPLTLADIQVILPPGNPLSHPTSSPHSGLRTSAKAGIAVGCAVFPLLFAVLAVFFYRRRRRHTTRTHGKTSELGGTAVSEADSPPVVSPTPHKVLDGSQELGGTPRAELASPLNEKSYVSVNDIPQELATPPLTLRPRFVELTVNEYNLDRSRVQQPNATDDDQLLWREGLRTDSRWSVH</sequence>
<dbReference type="Proteomes" id="UP000800036">
    <property type="component" value="Unassembled WGS sequence"/>
</dbReference>
<evidence type="ECO:0000256" key="1">
    <source>
        <dbReference type="SAM" id="MobiDB-lite"/>
    </source>
</evidence>
<name>A0A6A5VSB9_9PLEO</name>
<dbReference type="OrthoDB" id="4074350at2759"/>
<keyword evidence="4" id="KW-1185">Reference proteome</keyword>
<feature type="transmembrane region" description="Helical" evidence="2">
    <location>
        <begin position="104"/>
        <end position="125"/>
    </location>
</feature>
<reference evidence="3" key="1">
    <citation type="journal article" date="2020" name="Stud. Mycol.">
        <title>101 Dothideomycetes genomes: a test case for predicting lifestyles and emergence of pathogens.</title>
        <authorList>
            <person name="Haridas S."/>
            <person name="Albert R."/>
            <person name="Binder M."/>
            <person name="Bloem J."/>
            <person name="Labutti K."/>
            <person name="Salamov A."/>
            <person name="Andreopoulos B."/>
            <person name="Baker S."/>
            <person name="Barry K."/>
            <person name="Bills G."/>
            <person name="Bluhm B."/>
            <person name="Cannon C."/>
            <person name="Castanera R."/>
            <person name="Culley D."/>
            <person name="Daum C."/>
            <person name="Ezra D."/>
            <person name="Gonzalez J."/>
            <person name="Henrissat B."/>
            <person name="Kuo A."/>
            <person name="Liang C."/>
            <person name="Lipzen A."/>
            <person name="Lutzoni F."/>
            <person name="Magnuson J."/>
            <person name="Mondo S."/>
            <person name="Nolan M."/>
            <person name="Ohm R."/>
            <person name="Pangilinan J."/>
            <person name="Park H.-J."/>
            <person name="Ramirez L."/>
            <person name="Alfaro M."/>
            <person name="Sun H."/>
            <person name="Tritt A."/>
            <person name="Yoshinaga Y."/>
            <person name="Zwiers L.-H."/>
            <person name="Turgeon B."/>
            <person name="Goodwin S."/>
            <person name="Spatafora J."/>
            <person name="Crous P."/>
            <person name="Grigoriev I."/>
        </authorList>
    </citation>
    <scope>NUCLEOTIDE SEQUENCE</scope>
    <source>
        <strain evidence="3">CBS 107.79</strain>
    </source>
</reference>
<proteinExistence type="predicted"/>
<evidence type="ECO:0000313" key="4">
    <source>
        <dbReference type="Proteomes" id="UP000800036"/>
    </source>
</evidence>
<protein>
    <submittedName>
        <fullName evidence="3">Uncharacterized protein</fullName>
    </submittedName>
</protein>
<accession>A0A6A5VSB9</accession>
<evidence type="ECO:0000313" key="3">
    <source>
        <dbReference type="EMBL" id="KAF1977776.1"/>
    </source>
</evidence>